<keyword evidence="1" id="KW-0812">Transmembrane</keyword>
<evidence type="ECO:0000313" key="2">
    <source>
        <dbReference type="EMBL" id="QPG57983.1"/>
    </source>
</evidence>
<dbReference type="Proteomes" id="UP000316416">
    <property type="component" value="Chromosome"/>
</dbReference>
<keyword evidence="1" id="KW-0472">Membrane</keyword>
<name>A0ABX6V602_9GAMM</name>
<dbReference type="EMBL" id="CP045503">
    <property type="protein sequence ID" value="QPG57983.1"/>
    <property type="molecule type" value="Genomic_DNA"/>
</dbReference>
<reference evidence="2" key="1">
    <citation type="submission" date="2021-07" db="EMBL/GenBank/DDBJ databases">
        <title>Shewanella sp. YLB-07 whole genome sequence.</title>
        <authorList>
            <person name="Yu L."/>
        </authorList>
    </citation>
    <scope>NUCLEOTIDE SEQUENCE</scope>
    <source>
        <strain evidence="2">YLB-08</strain>
    </source>
</reference>
<keyword evidence="1" id="KW-1133">Transmembrane helix</keyword>
<evidence type="ECO:0000313" key="3">
    <source>
        <dbReference type="Proteomes" id="UP000316416"/>
    </source>
</evidence>
<feature type="transmembrane region" description="Helical" evidence="1">
    <location>
        <begin position="46"/>
        <end position="69"/>
    </location>
</feature>
<dbReference type="RefSeq" id="WP_142871176.1">
    <property type="nucleotide sequence ID" value="NZ_CP045503.2"/>
</dbReference>
<accession>A0ABX6V602</accession>
<evidence type="ECO:0000256" key="1">
    <source>
        <dbReference type="SAM" id="Phobius"/>
    </source>
</evidence>
<protein>
    <submittedName>
        <fullName evidence="2">Uncharacterized protein</fullName>
    </submittedName>
</protein>
<keyword evidence="3" id="KW-1185">Reference proteome</keyword>
<organism evidence="2 3">
    <name type="scientific">Shewanella eurypsychrophilus</name>
    <dbReference type="NCBI Taxonomy" id="2593656"/>
    <lineage>
        <taxon>Bacteria</taxon>
        <taxon>Pseudomonadati</taxon>
        <taxon>Pseudomonadota</taxon>
        <taxon>Gammaproteobacteria</taxon>
        <taxon>Alteromonadales</taxon>
        <taxon>Shewanellaceae</taxon>
        <taxon>Shewanella</taxon>
    </lineage>
</organism>
<gene>
    <name evidence="2" type="ORF">FM038_011360</name>
</gene>
<proteinExistence type="predicted"/>
<feature type="transmembrane region" description="Helical" evidence="1">
    <location>
        <begin position="17"/>
        <end position="34"/>
    </location>
</feature>
<sequence length="100" mass="11368">MDIIETFSQQKKNRVKYTVLALILWVPALLIQYYKEPIADMFAQSSLFSIYLQLFALLLQAVGMVFIFLTHKNSKCPACTKLAGSGWKIEECKSCGQKLT</sequence>